<gene>
    <name evidence="4" type="ORF">Csa_3G822150</name>
</gene>
<feature type="repeat" description="PPR" evidence="3">
    <location>
        <begin position="453"/>
        <end position="488"/>
    </location>
</feature>
<dbReference type="Pfam" id="PF01535">
    <property type="entry name" value="PPR"/>
    <property type="match status" value="9"/>
</dbReference>
<evidence type="ECO:0000256" key="1">
    <source>
        <dbReference type="ARBA" id="ARBA00006643"/>
    </source>
</evidence>
<reference evidence="4 5" key="4">
    <citation type="journal article" date="2011" name="BMC Genomics">
        <title>RNA-Seq improves annotation of protein-coding genes in the cucumber genome.</title>
        <authorList>
            <person name="Li Z."/>
            <person name="Zhang Z."/>
            <person name="Yan P."/>
            <person name="Huang S."/>
            <person name="Fei Z."/>
            <person name="Lin K."/>
        </authorList>
    </citation>
    <scope>NUCLEOTIDE SEQUENCE [LARGE SCALE GENOMIC DNA]</scope>
    <source>
        <strain evidence="5">cv. 9930</strain>
    </source>
</reference>
<dbReference type="OMA" id="KCGMIRE"/>
<dbReference type="GO" id="GO:0003723">
    <property type="term" value="F:RNA binding"/>
    <property type="evidence" value="ECO:0000318"/>
    <property type="project" value="GO_Central"/>
</dbReference>
<dbReference type="FunFam" id="1.25.40.10:FF:000125">
    <property type="entry name" value="Pentatricopeptide repeat-containing protein"/>
    <property type="match status" value="2"/>
</dbReference>
<reference evidence="4 5" key="1">
    <citation type="journal article" date="2009" name="Nat. Genet.">
        <title>The genome of the cucumber, Cucumis sativus L.</title>
        <authorList>
            <person name="Huang S."/>
            <person name="Li R."/>
            <person name="Zhang Z."/>
            <person name="Li L."/>
            <person name="Gu X."/>
            <person name="Fan W."/>
            <person name="Lucas W.J."/>
            <person name="Wang X."/>
            <person name="Xie B."/>
            <person name="Ni P."/>
            <person name="Ren Y."/>
            <person name="Zhu H."/>
            <person name="Li J."/>
            <person name="Lin K."/>
            <person name="Jin W."/>
            <person name="Fei Z."/>
            <person name="Li G."/>
            <person name="Staub J."/>
            <person name="Kilian A."/>
            <person name="van der Vossen E.A."/>
            <person name="Wu Y."/>
            <person name="Guo J."/>
            <person name="He J."/>
            <person name="Jia Z."/>
            <person name="Ren Y."/>
            <person name="Tian G."/>
            <person name="Lu Y."/>
            <person name="Ruan J."/>
            <person name="Qian W."/>
            <person name="Wang M."/>
            <person name="Huang Q."/>
            <person name="Li B."/>
            <person name="Xuan Z."/>
            <person name="Cao J."/>
            <person name="Asan"/>
            <person name="Wu Z."/>
            <person name="Zhang J."/>
            <person name="Cai Q."/>
            <person name="Bai Y."/>
            <person name="Zhao B."/>
            <person name="Han Y."/>
            <person name="Li Y."/>
            <person name="Li X."/>
            <person name="Wang S."/>
            <person name="Shi Q."/>
            <person name="Liu S."/>
            <person name="Cho W.K."/>
            <person name="Kim J.Y."/>
            <person name="Xu Y."/>
            <person name="Heller-Uszynska K."/>
            <person name="Miao H."/>
            <person name="Cheng Z."/>
            <person name="Zhang S."/>
            <person name="Wu J."/>
            <person name="Yang Y."/>
            <person name="Kang H."/>
            <person name="Li M."/>
            <person name="Liang H."/>
            <person name="Ren X."/>
            <person name="Shi Z."/>
            <person name="Wen M."/>
            <person name="Jian M."/>
            <person name="Yang H."/>
            <person name="Zhang G."/>
            <person name="Yang Z."/>
            <person name="Chen R."/>
            <person name="Liu S."/>
            <person name="Li J."/>
            <person name="Ma L."/>
            <person name="Liu H."/>
            <person name="Zhou Y."/>
            <person name="Zhao J."/>
            <person name="Fang X."/>
            <person name="Li G."/>
            <person name="Fang L."/>
            <person name="Li Y."/>
            <person name="Liu D."/>
            <person name="Zheng H."/>
            <person name="Zhang Y."/>
            <person name="Qin N."/>
            <person name="Li Z."/>
            <person name="Yang G."/>
            <person name="Yang S."/>
            <person name="Bolund L."/>
            <person name="Kristiansen K."/>
            <person name="Zheng H."/>
            <person name="Li S."/>
            <person name="Zhang X."/>
            <person name="Yang H."/>
            <person name="Wang J."/>
            <person name="Sun R."/>
            <person name="Zhang B."/>
            <person name="Jiang S."/>
            <person name="Wang J."/>
            <person name="Du Y."/>
            <person name="Li S."/>
        </authorList>
    </citation>
    <scope>NUCLEOTIDE SEQUENCE [LARGE SCALE GENOMIC DNA]</scope>
    <source>
        <strain evidence="5">cv. 9930</strain>
    </source>
</reference>
<feature type="repeat" description="PPR" evidence="3">
    <location>
        <begin position="65"/>
        <end position="99"/>
    </location>
</feature>
<dbReference type="FunFam" id="1.25.40.10:FF:000366">
    <property type="entry name" value="Pentatricopeptide (PPR) repeat-containing protein"/>
    <property type="match status" value="1"/>
</dbReference>
<dbReference type="GO" id="GO:0009451">
    <property type="term" value="P:RNA modification"/>
    <property type="evidence" value="ECO:0000318"/>
    <property type="project" value="GO_Central"/>
</dbReference>
<dbReference type="SUPFAM" id="SSF48452">
    <property type="entry name" value="TPR-like"/>
    <property type="match status" value="1"/>
</dbReference>
<feature type="repeat" description="PPR" evidence="3">
    <location>
        <begin position="555"/>
        <end position="589"/>
    </location>
</feature>
<evidence type="ECO:0000313" key="4">
    <source>
        <dbReference type="EMBL" id="KGN59463.1"/>
    </source>
</evidence>
<feature type="repeat" description="PPR" evidence="3">
    <location>
        <begin position="418"/>
        <end position="452"/>
    </location>
</feature>
<dbReference type="PROSITE" id="PS51375">
    <property type="entry name" value="PPR"/>
    <property type="match status" value="9"/>
</dbReference>
<proteinExistence type="inferred from homology"/>
<dbReference type="Pfam" id="PF20431">
    <property type="entry name" value="E_motif"/>
    <property type="match status" value="1"/>
</dbReference>
<organism evidence="4 5">
    <name type="scientific">Cucumis sativus</name>
    <name type="common">Cucumber</name>
    <dbReference type="NCBI Taxonomy" id="3659"/>
    <lineage>
        <taxon>Eukaryota</taxon>
        <taxon>Viridiplantae</taxon>
        <taxon>Streptophyta</taxon>
        <taxon>Embryophyta</taxon>
        <taxon>Tracheophyta</taxon>
        <taxon>Spermatophyta</taxon>
        <taxon>Magnoliopsida</taxon>
        <taxon>eudicotyledons</taxon>
        <taxon>Gunneridae</taxon>
        <taxon>Pentapetalae</taxon>
        <taxon>rosids</taxon>
        <taxon>fabids</taxon>
        <taxon>Cucurbitales</taxon>
        <taxon>Cucurbitaceae</taxon>
        <taxon>Benincaseae</taxon>
        <taxon>Cucumis</taxon>
    </lineage>
</organism>
<dbReference type="InterPro" id="IPR046848">
    <property type="entry name" value="E_motif"/>
</dbReference>
<name>A0A0A0LCG2_CUCSA</name>
<dbReference type="AlphaFoldDB" id="A0A0A0LCG2"/>
<dbReference type="EMBL" id="CM002924">
    <property type="protein sequence ID" value="KGN59463.1"/>
    <property type="molecule type" value="Genomic_DNA"/>
</dbReference>
<sequence length="649" mass="73211">MSLLYQISVGEICGKHKTTTLLSSFGRYAFLLCNLHNSILSSQFSTCQVVPKISSPVRDFSANSNVARSNWLITQLGKEGKIGEARQVFEEMPDRDVVSWTAVITGYIKCGMIEEAKTLFDRNDAIKNVVTWTALVSGYVRWNRIEEARRLFDAMPVKNVISWNTMIEGYARKGWIDQALDLFEKMPERNVVSWNTVITAFMQRRRVDEAQELFNRMPERDVISWTTMVAGLSKNGRIDDARLLFDKMPVRNVVSWNTMIIGYAQNMRLDEAFKLFEQMPERELSSWNTMITGFIQNGKLERAVDFFYKMSNKNVVTWTAVISGHVQDGRSEEALKIFSEMQAANNVKPNEGTFVSVLGACSKLAALCEGQQIHQIISKTVYQEVADVVSALINMYSKCGELELARKIFDDGSIGHRDVVSWNGMIAAYAHHGHGHKAISLFDEMQALGFRPDNVTYIALLSACSHAGLVDEGLKLFENLVRDRSIKLREDHFTCLVDLFGRAGRLQEAFDFIKGLEVKPSASVWAALLAGCNVHGHIDLGKLTAEKLLETEPENAGTYLVLSNIYASTGKWREAAGVRMKMKDKGLKKQPGCSWIEVGNTVHVFVVGDNSHREFENIYLLLHDLHTKMKKIGHTLYEDLTIDFNLVMA</sequence>
<dbReference type="FunFam" id="1.25.40.10:FF:000031">
    <property type="entry name" value="Pentatricopeptide repeat-containing protein mitochondrial"/>
    <property type="match status" value="1"/>
</dbReference>
<comment type="similarity">
    <text evidence="1">Belongs to the PPR family. PCMP-H subfamily.</text>
</comment>
<dbReference type="Proteomes" id="UP000029981">
    <property type="component" value="Chromosome 3"/>
</dbReference>
<feature type="repeat" description="PPR" evidence="3">
    <location>
        <begin position="128"/>
        <end position="158"/>
    </location>
</feature>
<evidence type="ECO:0008006" key="6">
    <source>
        <dbReference type="Google" id="ProtNLM"/>
    </source>
</evidence>
<keyword evidence="5" id="KW-1185">Reference proteome</keyword>
<dbReference type="Gene3D" id="1.25.40.10">
    <property type="entry name" value="Tetratricopeptide repeat domain"/>
    <property type="match status" value="4"/>
</dbReference>
<evidence type="ECO:0000256" key="3">
    <source>
        <dbReference type="PROSITE-ProRule" id="PRU00708"/>
    </source>
</evidence>
<dbReference type="InterPro" id="IPR046960">
    <property type="entry name" value="PPR_At4g14850-like_plant"/>
</dbReference>
<evidence type="ECO:0000256" key="2">
    <source>
        <dbReference type="ARBA" id="ARBA00022737"/>
    </source>
</evidence>
<dbReference type="eggNOG" id="KOG4197">
    <property type="taxonomic scope" value="Eukaryota"/>
</dbReference>
<dbReference type="PANTHER" id="PTHR47926">
    <property type="entry name" value="PENTATRICOPEPTIDE REPEAT-CONTAINING PROTEIN"/>
    <property type="match status" value="1"/>
</dbReference>
<accession>A0A0A0LCG2</accession>
<feature type="repeat" description="PPR" evidence="3">
    <location>
        <begin position="252"/>
        <end position="286"/>
    </location>
</feature>
<feature type="repeat" description="PPR" evidence="3">
    <location>
        <begin position="314"/>
        <end position="348"/>
    </location>
</feature>
<dbReference type="InterPro" id="IPR002885">
    <property type="entry name" value="PPR_rpt"/>
</dbReference>
<dbReference type="Pfam" id="PF13041">
    <property type="entry name" value="PPR_2"/>
    <property type="match status" value="2"/>
</dbReference>
<reference evidence="4 5" key="3">
    <citation type="journal article" date="2010" name="BMC Genomics">
        <title>Transcriptome sequencing and comparative analysis of cucumber flowers with different sex types.</title>
        <authorList>
            <person name="Guo S."/>
            <person name="Zheng Y."/>
            <person name="Joung J.G."/>
            <person name="Liu S."/>
            <person name="Zhang Z."/>
            <person name="Crasta O.R."/>
            <person name="Sobral B.W."/>
            <person name="Xu Y."/>
            <person name="Huang S."/>
            <person name="Fei Z."/>
        </authorList>
    </citation>
    <scope>NUCLEOTIDE SEQUENCE [LARGE SCALE GENOMIC DNA]</scope>
    <source>
        <strain evidence="5">cv. 9930</strain>
    </source>
</reference>
<protein>
    <recommendedName>
        <fullName evidence="6">Pentatricopeptide repeat-containing protein</fullName>
    </recommendedName>
</protein>
<dbReference type="PANTHER" id="PTHR47926:SF373">
    <property type="entry name" value="TETRATRICOPEPTIDE-LIKE HELICAL DOMAIN SUPERFAMILY, DYW DOMAIN-CONTAINING PROTEIN"/>
    <property type="match status" value="1"/>
</dbReference>
<dbReference type="NCBIfam" id="TIGR00756">
    <property type="entry name" value="PPR"/>
    <property type="match status" value="11"/>
</dbReference>
<dbReference type="Gramene" id="KGN59463">
    <property type="protein sequence ID" value="KGN59463"/>
    <property type="gene ID" value="Csa_3G822150"/>
</dbReference>
<feature type="repeat" description="PPR" evidence="3">
    <location>
        <begin position="159"/>
        <end position="193"/>
    </location>
</feature>
<reference evidence="4 5" key="2">
    <citation type="journal article" date="2009" name="PLoS ONE">
        <title>An integrated genetic and cytogenetic map of the cucumber genome.</title>
        <authorList>
            <person name="Ren Y."/>
            <person name="Zhang Z."/>
            <person name="Liu J."/>
            <person name="Staub J.E."/>
            <person name="Han Y."/>
            <person name="Cheng Z."/>
            <person name="Li X."/>
            <person name="Lu J."/>
            <person name="Miao H."/>
            <person name="Kang H."/>
            <person name="Xie B."/>
            <person name="Gu X."/>
            <person name="Wang X."/>
            <person name="Du Y."/>
            <person name="Jin W."/>
            <person name="Huang S."/>
        </authorList>
    </citation>
    <scope>NUCLEOTIDE SEQUENCE [LARGE SCALE GENOMIC DNA]</scope>
    <source>
        <strain evidence="5">cv. 9930</strain>
    </source>
</reference>
<feature type="repeat" description="PPR" evidence="3">
    <location>
        <begin position="221"/>
        <end position="251"/>
    </location>
</feature>
<keyword evidence="2" id="KW-0677">Repeat</keyword>
<dbReference type="InterPro" id="IPR011990">
    <property type="entry name" value="TPR-like_helical_dom_sf"/>
</dbReference>
<dbReference type="GO" id="GO:0048731">
    <property type="term" value="P:system development"/>
    <property type="evidence" value="ECO:0007669"/>
    <property type="project" value="UniProtKB-ARBA"/>
</dbReference>
<evidence type="ECO:0000313" key="5">
    <source>
        <dbReference type="Proteomes" id="UP000029981"/>
    </source>
</evidence>